<keyword evidence="6" id="KW-1185">Reference proteome</keyword>
<keyword evidence="2" id="KW-0677">Repeat</keyword>
<dbReference type="SUPFAM" id="SSF50978">
    <property type="entry name" value="WD40 repeat-like"/>
    <property type="match status" value="1"/>
</dbReference>
<dbReference type="PANTHER" id="PTHR14221:SF41">
    <property type="entry name" value="TRANSDUCIN_WD40 REPEAT-LIKE SUPERFAMILY PROTEIN"/>
    <property type="match status" value="1"/>
</dbReference>
<gene>
    <name evidence="5" type="ORF">RDI58_027317</name>
</gene>
<proteinExistence type="predicted"/>
<evidence type="ECO:0000256" key="2">
    <source>
        <dbReference type="ARBA" id="ARBA00022737"/>
    </source>
</evidence>
<dbReference type="EMBL" id="JBANQN010000011">
    <property type="protein sequence ID" value="KAK6776316.1"/>
    <property type="molecule type" value="Genomic_DNA"/>
</dbReference>
<accession>A0AAN8T355</accession>
<feature type="region of interest" description="Disordered" evidence="4">
    <location>
        <begin position="116"/>
        <end position="138"/>
    </location>
</feature>
<dbReference type="PROSITE" id="PS00678">
    <property type="entry name" value="WD_REPEATS_1"/>
    <property type="match status" value="1"/>
</dbReference>
<dbReference type="Gene3D" id="2.130.10.10">
    <property type="entry name" value="YVTN repeat-like/Quinoprotein amine dehydrogenase"/>
    <property type="match status" value="1"/>
</dbReference>
<dbReference type="InterPro" id="IPR036322">
    <property type="entry name" value="WD40_repeat_dom_sf"/>
</dbReference>
<evidence type="ECO:0000256" key="3">
    <source>
        <dbReference type="PROSITE-ProRule" id="PRU00221"/>
    </source>
</evidence>
<dbReference type="Proteomes" id="UP001371456">
    <property type="component" value="Unassembled WGS sequence"/>
</dbReference>
<dbReference type="AlphaFoldDB" id="A0AAN8T355"/>
<dbReference type="SMART" id="SM00320">
    <property type="entry name" value="WD40"/>
    <property type="match status" value="1"/>
</dbReference>
<dbReference type="InterPro" id="IPR019775">
    <property type="entry name" value="WD40_repeat_CS"/>
</dbReference>
<comment type="caution">
    <text evidence="5">The sequence shown here is derived from an EMBL/GenBank/DDBJ whole genome shotgun (WGS) entry which is preliminary data.</text>
</comment>
<evidence type="ECO:0000313" key="5">
    <source>
        <dbReference type="EMBL" id="KAK6776316.1"/>
    </source>
</evidence>
<dbReference type="InterPro" id="IPR040324">
    <property type="entry name" value="WDR44/Dgr2"/>
</dbReference>
<evidence type="ECO:0000256" key="1">
    <source>
        <dbReference type="ARBA" id="ARBA00022574"/>
    </source>
</evidence>
<dbReference type="PROSITE" id="PS50294">
    <property type="entry name" value="WD_REPEATS_REGION"/>
    <property type="match status" value="1"/>
</dbReference>
<dbReference type="InterPro" id="IPR015943">
    <property type="entry name" value="WD40/YVTN_repeat-like_dom_sf"/>
</dbReference>
<name>A0AAN8T355_SOLBU</name>
<protein>
    <recommendedName>
        <fullName evidence="7">Transducin/WD40 repeat-like superfamily protein</fullName>
    </recommendedName>
</protein>
<sequence length="138" mass="15680">MRISARVSDIARKTGVALLKNIKGVANSMSMSKVDEEIEIHVLMEQKQKQNSSQWIKVRQQGKIHEEFTVLQLCQEIQAHEGSIWTIRFTADGWYLATAREDRVIHVWEVQDVMSTKQSDDPNSISDTPTIGSNSDSH</sequence>
<feature type="repeat" description="WD" evidence="3">
    <location>
        <begin position="77"/>
        <end position="118"/>
    </location>
</feature>
<dbReference type="InterPro" id="IPR001680">
    <property type="entry name" value="WD40_rpt"/>
</dbReference>
<evidence type="ECO:0008006" key="7">
    <source>
        <dbReference type="Google" id="ProtNLM"/>
    </source>
</evidence>
<reference evidence="5 6" key="1">
    <citation type="submission" date="2024-02" db="EMBL/GenBank/DDBJ databases">
        <title>de novo genome assembly of Solanum bulbocastanum strain 11H21.</title>
        <authorList>
            <person name="Hosaka A.J."/>
        </authorList>
    </citation>
    <scope>NUCLEOTIDE SEQUENCE [LARGE SCALE GENOMIC DNA]</scope>
    <source>
        <tissue evidence="5">Young leaves</tissue>
    </source>
</reference>
<evidence type="ECO:0000313" key="6">
    <source>
        <dbReference type="Proteomes" id="UP001371456"/>
    </source>
</evidence>
<evidence type="ECO:0000256" key="4">
    <source>
        <dbReference type="SAM" id="MobiDB-lite"/>
    </source>
</evidence>
<dbReference type="PROSITE" id="PS50082">
    <property type="entry name" value="WD_REPEATS_2"/>
    <property type="match status" value="1"/>
</dbReference>
<keyword evidence="1 3" id="KW-0853">WD repeat</keyword>
<dbReference type="PANTHER" id="PTHR14221">
    <property type="entry name" value="WD REPEAT DOMAIN 44"/>
    <property type="match status" value="1"/>
</dbReference>
<organism evidence="5 6">
    <name type="scientific">Solanum bulbocastanum</name>
    <name type="common">Wild potato</name>
    <dbReference type="NCBI Taxonomy" id="147425"/>
    <lineage>
        <taxon>Eukaryota</taxon>
        <taxon>Viridiplantae</taxon>
        <taxon>Streptophyta</taxon>
        <taxon>Embryophyta</taxon>
        <taxon>Tracheophyta</taxon>
        <taxon>Spermatophyta</taxon>
        <taxon>Magnoliopsida</taxon>
        <taxon>eudicotyledons</taxon>
        <taxon>Gunneridae</taxon>
        <taxon>Pentapetalae</taxon>
        <taxon>asterids</taxon>
        <taxon>lamiids</taxon>
        <taxon>Solanales</taxon>
        <taxon>Solanaceae</taxon>
        <taxon>Solanoideae</taxon>
        <taxon>Solaneae</taxon>
        <taxon>Solanum</taxon>
    </lineage>
</organism>